<evidence type="ECO:0000256" key="1">
    <source>
        <dbReference type="ARBA" id="ARBA00004196"/>
    </source>
</evidence>
<evidence type="ECO:0000313" key="4">
    <source>
        <dbReference type="EMBL" id="AQQ68254.1"/>
    </source>
</evidence>
<sequence>MPDSDLDNGSPSGGDSNPPIYALNISTTFFKGPVKGADCVLFSVNDGEKADPVTSSLTGDLGVAHFGEAIDYDGIALIECSGGVYFDEATDRESTDPTPPMRSVVSIEPESGSSFHFVVTPLTEIATQLAQATGSLDTAVGESGFNAKVAAAFGLQADVDVTTLVPRDLLLEPSEIDDSAEYAFVLAVISASNENDREIGLDELLELLAAGLAAELEDGNTLFSASIREELGAATLTYTDLSAWLSFTQRDIIEDLLLNLVQRAELIVPETNVDTTDSIDQPFSQTNAELVDFVISKNLQPVAPAPNVSDTMYMLGQALAFDKILSGNRDISCLSCHHPLLGSGDARSLPLGTGGSNLGRDRVGGKVVARHAMPLFNLDLFENMFWDGRIQMDENGALRTPADQSGDIDQRMLDVFFARPEVDGFQGYGLVAAQAMFPVANRAEMRGEVTADNELAAFEDGDFAGIWNALMGRLGAIPEYVTLFEAAYPDVGFDEMTFAHAANAIAAFEIRGFDKRDNPWQRFIRDISADGVLNDPDVLTEAQIRGAHFFYDTGCDVCHAGSVMSDFDFHNLPLAQFGPGKGDGANGEFGLGTDGRLDFGRERVTGQLAHRYQFRTQPLFNVELTAPYGHLGQFSDLSSHVQIYATPRQFWIANYMGYNTATAAFDQTPDYVSQVSASEQALFTQFNPEGLIRTDEYRQIIIGLLDDHDTLSQEEGKVFGAGNLTSEIEILVAFLRAQTDPAAEPENLRSLIPESVPSGLPVESGLIE</sequence>
<dbReference type="InterPro" id="IPR004852">
    <property type="entry name" value="Di-haem_cyt_c_peroxidsae"/>
</dbReference>
<dbReference type="GO" id="GO:0020037">
    <property type="term" value="F:heme binding"/>
    <property type="evidence" value="ECO:0007669"/>
    <property type="project" value="InterPro"/>
</dbReference>
<reference evidence="4" key="1">
    <citation type="submission" date="2017-02" db="EMBL/GenBank/DDBJ databases">
        <title>Genome of Microbulbifer agarilyticus GP101.</title>
        <authorList>
            <person name="Jung J."/>
            <person name="Bae S.S."/>
            <person name="Baek K."/>
        </authorList>
    </citation>
    <scope>NUCLEOTIDE SEQUENCE [LARGE SCALE GENOMIC DNA]</scope>
    <source>
        <strain evidence="4">GP101</strain>
    </source>
</reference>
<evidence type="ECO:0000256" key="2">
    <source>
        <dbReference type="ARBA" id="ARBA00023002"/>
    </source>
</evidence>
<protein>
    <recommendedName>
        <fullName evidence="3">Di-haem cytochrome c peroxidase domain-containing protein</fullName>
    </recommendedName>
</protein>
<keyword evidence="5" id="KW-1185">Reference proteome</keyword>
<dbReference type="PANTHER" id="PTHR30600">
    <property type="entry name" value="CYTOCHROME C PEROXIDASE-RELATED"/>
    <property type="match status" value="1"/>
</dbReference>
<dbReference type="SUPFAM" id="SSF46626">
    <property type="entry name" value="Cytochrome c"/>
    <property type="match status" value="2"/>
</dbReference>
<name>A0A1Q2M6B1_9GAMM</name>
<gene>
    <name evidence="4" type="ORF">Mag101_11840</name>
</gene>
<feature type="domain" description="Di-haem cytochrome c peroxidase" evidence="3">
    <location>
        <begin position="313"/>
        <end position="525"/>
    </location>
</feature>
<dbReference type="KEGG" id="maga:Mag101_11840"/>
<dbReference type="Proteomes" id="UP000188219">
    <property type="component" value="Chromosome"/>
</dbReference>
<dbReference type="InterPro" id="IPR036909">
    <property type="entry name" value="Cyt_c-like_dom_sf"/>
</dbReference>
<dbReference type="EMBL" id="CP019650">
    <property type="protein sequence ID" value="AQQ68254.1"/>
    <property type="molecule type" value="Genomic_DNA"/>
</dbReference>
<comment type="subcellular location">
    <subcellularLocation>
        <location evidence="1">Cell envelope</location>
    </subcellularLocation>
</comment>
<dbReference type="Pfam" id="PF03150">
    <property type="entry name" value="CCP_MauG"/>
    <property type="match status" value="1"/>
</dbReference>
<dbReference type="Gene3D" id="1.10.760.10">
    <property type="entry name" value="Cytochrome c-like domain"/>
    <property type="match status" value="2"/>
</dbReference>
<accession>A0A1Q2M6B1</accession>
<evidence type="ECO:0000259" key="3">
    <source>
        <dbReference type="Pfam" id="PF03150"/>
    </source>
</evidence>
<keyword evidence="2" id="KW-0560">Oxidoreductase</keyword>
<proteinExistence type="predicted"/>
<organism evidence="4 5">
    <name type="scientific">Microbulbifer agarilyticus</name>
    <dbReference type="NCBI Taxonomy" id="260552"/>
    <lineage>
        <taxon>Bacteria</taxon>
        <taxon>Pseudomonadati</taxon>
        <taxon>Pseudomonadota</taxon>
        <taxon>Gammaproteobacteria</taxon>
        <taxon>Cellvibrionales</taxon>
        <taxon>Microbulbiferaceae</taxon>
        <taxon>Microbulbifer</taxon>
    </lineage>
</organism>
<dbReference type="GO" id="GO:0030313">
    <property type="term" value="C:cell envelope"/>
    <property type="evidence" value="ECO:0007669"/>
    <property type="project" value="UniProtKB-SubCell"/>
</dbReference>
<dbReference type="GO" id="GO:0004130">
    <property type="term" value="F:cytochrome-c peroxidase activity"/>
    <property type="evidence" value="ECO:0007669"/>
    <property type="project" value="TreeGrafter"/>
</dbReference>
<evidence type="ECO:0000313" key="5">
    <source>
        <dbReference type="Proteomes" id="UP000188219"/>
    </source>
</evidence>
<dbReference type="GO" id="GO:0009055">
    <property type="term" value="F:electron transfer activity"/>
    <property type="evidence" value="ECO:0007669"/>
    <property type="project" value="InterPro"/>
</dbReference>
<dbReference type="AlphaFoldDB" id="A0A1Q2M6B1"/>
<dbReference type="InterPro" id="IPR051395">
    <property type="entry name" value="Cytochrome_c_Peroxidase/MauG"/>
</dbReference>